<keyword evidence="3" id="KW-0698">rRNA processing</keyword>
<dbReference type="SMART" id="SM00386">
    <property type="entry name" value="HAT"/>
    <property type="match status" value="4"/>
</dbReference>
<gene>
    <name evidence="7" type="ORF">ACJMK2_034077</name>
</gene>
<dbReference type="Gene3D" id="1.25.40.10">
    <property type="entry name" value="Tetratricopeptide repeat domain"/>
    <property type="match status" value="1"/>
</dbReference>
<reference evidence="7 8" key="1">
    <citation type="submission" date="2024-11" db="EMBL/GenBank/DDBJ databases">
        <title>Chromosome-level genome assembly of the freshwater bivalve Anodonta woodiana.</title>
        <authorList>
            <person name="Chen X."/>
        </authorList>
    </citation>
    <scope>NUCLEOTIDE SEQUENCE [LARGE SCALE GENOMIC DNA]</scope>
    <source>
        <strain evidence="7">MN2024</strain>
        <tissue evidence="7">Gills</tissue>
    </source>
</reference>
<protein>
    <recommendedName>
        <fullName evidence="6">U3 small nucleolar RNA-associated protein 6 N-terminal domain-containing protein</fullName>
    </recommendedName>
</protein>
<keyword evidence="5" id="KW-0539">Nucleus</keyword>
<proteinExistence type="inferred from homology"/>
<dbReference type="GO" id="GO:0006364">
    <property type="term" value="P:rRNA processing"/>
    <property type="evidence" value="ECO:0007669"/>
    <property type="project" value="UniProtKB-KW"/>
</dbReference>
<dbReference type="InterPro" id="IPR003107">
    <property type="entry name" value="HAT"/>
</dbReference>
<keyword evidence="8" id="KW-1185">Reference proteome</keyword>
<accession>A0ABD3WR12</accession>
<dbReference type="SUPFAM" id="SSF48452">
    <property type="entry name" value="TPR-like"/>
    <property type="match status" value="1"/>
</dbReference>
<dbReference type="InterPro" id="IPR013949">
    <property type="entry name" value="Utp6"/>
</dbReference>
<feature type="domain" description="U3 small nucleolar RNA-associated protein 6 N-terminal" evidence="6">
    <location>
        <begin position="9"/>
        <end position="89"/>
    </location>
</feature>
<dbReference type="Proteomes" id="UP001634394">
    <property type="component" value="Unassembled WGS sequence"/>
</dbReference>
<dbReference type="PANTHER" id="PTHR23271">
    <property type="entry name" value="HEPATOCELLULAR CARCINOMA-ASSOCIATED ANTIGEN 66"/>
    <property type="match status" value="1"/>
</dbReference>
<evidence type="ECO:0000259" key="6">
    <source>
        <dbReference type="Pfam" id="PF08640"/>
    </source>
</evidence>
<dbReference type="AlphaFoldDB" id="A0ABD3WR12"/>
<dbReference type="GO" id="GO:0005730">
    <property type="term" value="C:nucleolus"/>
    <property type="evidence" value="ECO:0007669"/>
    <property type="project" value="UniProtKB-SubCell"/>
</dbReference>
<comment type="similarity">
    <text evidence="2">Belongs to the UTP6 family.</text>
</comment>
<dbReference type="Pfam" id="PF08640">
    <property type="entry name" value="U3_assoc_6"/>
    <property type="match status" value="1"/>
</dbReference>
<evidence type="ECO:0000256" key="1">
    <source>
        <dbReference type="ARBA" id="ARBA00004604"/>
    </source>
</evidence>
<comment type="subcellular location">
    <subcellularLocation>
        <location evidence="1">Nucleus</location>
        <location evidence="1">Nucleolus</location>
    </subcellularLocation>
</comment>
<name>A0ABD3WR12_SINWO</name>
<evidence type="ECO:0000313" key="7">
    <source>
        <dbReference type="EMBL" id="KAL3876207.1"/>
    </source>
</evidence>
<dbReference type="PANTHER" id="PTHR23271:SF1">
    <property type="entry name" value="U3 SMALL NUCLEOLAR RNA-ASSOCIATED PROTEIN 6 HOMOLOG"/>
    <property type="match status" value="1"/>
</dbReference>
<sequence>MAEFVQQSIEEMIPEMEQMERVGLFTKAETRQILKKRRAYEYKLRRRTKCKEDFLQYIQYEVNLLGLVKERRKRTGYIFKKVEIDISILQRIHKLFRLALVRFKDDIKLWLSYIEFSKSRREKATVSRLFTSLLQMHNKRPDLWIAAAKYEFEYNANSGNARGLLQRGLRFNPESKHLWLEYYRLELLFAEKLRKRKEILGSALPGEEEEDGVLKGEVARVVFQKALDSFQGDINFLLSFIPICHLFDFTSDQEEEIYTILQNLYPDKPQTWDAMARRWLHKQKADTDGGLALDSETMFHQVFTKATQKLQSVDIELKLTKVFIFNSHYVLIGFQTVYNAGICPDDRMCDRNHQVQMRTGMCDGSYQVQMIECVMEVIRSR</sequence>
<evidence type="ECO:0000256" key="5">
    <source>
        <dbReference type="ARBA" id="ARBA00023242"/>
    </source>
</evidence>
<dbReference type="InterPro" id="IPR011990">
    <property type="entry name" value="TPR-like_helical_dom_sf"/>
</dbReference>
<comment type="caution">
    <text evidence="7">The sequence shown here is derived from an EMBL/GenBank/DDBJ whole genome shotgun (WGS) entry which is preliminary data.</text>
</comment>
<evidence type="ECO:0000256" key="2">
    <source>
        <dbReference type="ARBA" id="ARBA00010734"/>
    </source>
</evidence>
<evidence type="ECO:0000256" key="4">
    <source>
        <dbReference type="ARBA" id="ARBA00022737"/>
    </source>
</evidence>
<dbReference type="InterPro" id="IPR055347">
    <property type="entry name" value="UTP6_N"/>
</dbReference>
<keyword evidence="4" id="KW-0677">Repeat</keyword>
<organism evidence="7 8">
    <name type="scientific">Sinanodonta woodiana</name>
    <name type="common">Chinese pond mussel</name>
    <name type="synonym">Anodonta woodiana</name>
    <dbReference type="NCBI Taxonomy" id="1069815"/>
    <lineage>
        <taxon>Eukaryota</taxon>
        <taxon>Metazoa</taxon>
        <taxon>Spiralia</taxon>
        <taxon>Lophotrochozoa</taxon>
        <taxon>Mollusca</taxon>
        <taxon>Bivalvia</taxon>
        <taxon>Autobranchia</taxon>
        <taxon>Heteroconchia</taxon>
        <taxon>Palaeoheterodonta</taxon>
        <taxon>Unionida</taxon>
        <taxon>Unionoidea</taxon>
        <taxon>Unionidae</taxon>
        <taxon>Unioninae</taxon>
        <taxon>Sinanodonta</taxon>
    </lineage>
</organism>
<evidence type="ECO:0000256" key="3">
    <source>
        <dbReference type="ARBA" id="ARBA00022552"/>
    </source>
</evidence>
<evidence type="ECO:0000313" key="8">
    <source>
        <dbReference type="Proteomes" id="UP001634394"/>
    </source>
</evidence>
<dbReference type="EMBL" id="JBJQND010000005">
    <property type="protein sequence ID" value="KAL3876207.1"/>
    <property type="molecule type" value="Genomic_DNA"/>
</dbReference>